<keyword evidence="3" id="KW-0804">Transcription</keyword>
<gene>
    <name evidence="5" type="ORF">FPZ45_15145</name>
</gene>
<reference evidence="5 6" key="1">
    <citation type="submission" date="2019-07" db="EMBL/GenBank/DDBJ databases">
        <authorList>
            <person name="Kim J."/>
        </authorList>
    </citation>
    <scope>NUCLEOTIDE SEQUENCE [LARGE SCALE GENOMIC DNA]</scope>
    <source>
        <strain evidence="5 6">G13</strain>
    </source>
</reference>
<evidence type="ECO:0000256" key="3">
    <source>
        <dbReference type="ARBA" id="ARBA00023163"/>
    </source>
</evidence>
<evidence type="ECO:0000313" key="5">
    <source>
        <dbReference type="EMBL" id="TVX98641.1"/>
    </source>
</evidence>
<accession>A0A559JFI5</accession>
<dbReference type="PANTHER" id="PTHR33204:SF29">
    <property type="entry name" value="TRANSCRIPTIONAL REGULATOR"/>
    <property type="match status" value="1"/>
</dbReference>
<dbReference type="GO" id="GO:0003677">
    <property type="term" value="F:DNA binding"/>
    <property type="evidence" value="ECO:0007669"/>
    <property type="project" value="UniProtKB-KW"/>
</dbReference>
<dbReference type="Gene3D" id="1.10.10.10">
    <property type="entry name" value="Winged helix-like DNA-binding domain superfamily/Winged helix DNA-binding domain"/>
    <property type="match status" value="1"/>
</dbReference>
<protein>
    <submittedName>
        <fullName evidence="5">Winged helix-turn-helix transcriptional regulator</fullName>
    </submittedName>
</protein>
<dbReference type="InterPro" id="IPR002577">
    <property type="entry name" value="HTH_HxlR"/>
</dbReference>
<dbReference type="InterPro" id="IPR036388">
    <property type="entry name" value="WH-like_DNA-bd_sf"/>
</dbReference>
<evidence type="ECO:0000256" key="1">
    <source>
        <dbReference type="ARBA" id="ARBA00023015"/>
    </source>
</evidence>
<dbReference type="PROSITE" id="PS51118">
    <property type="entry name" value="HTH_HXLR"/>
    <property type="match status" value="1"/>
</dbReference>
<proteinExistence type="predicted"/>
<dbReference type="EMBL" id="VNJJ01000008">
    <property type="protein sequence ID" value="TVX98641.1"/>
    <property type="molecule type" value="Genomic_DNA"/>
</dbReference>
<name>A0A559JFI5_9BACL</name>
<evidence type="ECO:0000313" key="6">
    <source>
        <dbReference type="Proteomes" id="UP000316330"/>
    </source>
</evidence>
<evidence type="ECO:0000256" key="2">
    <source>
        <dbReference type="ARBA" id="ARBA00023125"/>
    </source>
</evidence>
<dbReference type="PANTHER" id="PTHR33204">
    <property type="entry name" value="TRANSCRIPTIONAL REGULATOR, MARR FAMILY"/>
    <property type="match status" value="1"/>
</dbReference>
<dbReference type="Proteomes" id="UP000316330">
    <property type="component" value="Unassembled WGS sequence"/>
</dbReference>
<keyword evidence="6" id="KW-1185">Reference proteome</keyword>
<organism evidence="5 6">
    <name type="scientific">Cohnella terricola</name>
    <dbReference type="NCBI Taxonomy" id="1289167"/>
    <lineage>
        <taxon>Bacteria</taxon>
        <taxon>Bacillati</taxon>
        <taxon>Bacillota</taxon>
        <taxon>Bacilli</taxon>
        <taxon>Bacillales</taxon>
        <taxon>Paenibacillaceae</taxon>
        <taxon>Cohnella</taxon>
    </lineage>
</organism>
<evidence type="ECO:0000259" key="4">
    <source>
        <dbReference type="PROSITE" id="PS51118"/>
    </source>
</evidence>
<feature type="domain" description="HTH hxlR-type" evidence="4">
    <location>
        <begin position="1"/>
        <end position="51"/>
    </location>
</feature>
<dbReference type="AlphaFoldDB" id="A0A559JFI5"/>
<sequence length="51" mass="6069">MIQGITQKMLIQQLRELEEDGIIIRKIYNQVPPKVEYSATIEKYKKRSSFI</sequence>
<dbReference type="InterPro" id="IPR036390">
    <property type="entry name" value="WH_DNA-bd_sf"/>
</dbReference>
<dbReference type="OrthoDB" id="9791143at2"/>
<dbReference type="SUPFAM" id="SSF46785">
    <property type="entry name" value="Winged helix' DNA-binding domain"/>
    <property type="match status" value="1"/>
</dbReference>
<comment type="caution">
    <text evidence="5">The sequence shown here is derived from an EMBL/GenBank/DDBJ whole genome shotgun (WGS) entry which is preliminary data.</text>
</comment>
<dbReference type="Pfam" id="PF01638">
    <property type="entry name" value="HxlR"/>
    <property type="match status" value="1"/>
</dbReference>
<keyword evidence="1" id="KW-0805">Transcription regulation</keyword>
<keyword evidence="2" id="KW-0238">DNA-binding</keyword>